<protein>
    <submittedName>
        <fullName evidence="3">Acyltransferase</fullName>
    </submittedName>
</protein>
<accession>A0A415M3B5</accession>
<dbReference type="InterPro" id="IPR001451">
    <property type="entry name" value="Hexapep"/>
</dbReference>
<dbReference type="InterPro" id="IPR051159">
    <property type="entry name" value="Hexapeptide_acetyltransf"/>
</dbReference>
<proteinExistence type="inferred from homology"/>
<dbReference type="GO" id="GO:0008374">
    <property type="term" value="F:O-acyltransferase activity"/>
    <property type="evidence" value="ECO:0007669"/>
    <property type="project" value="TreeGrafter"/>
</dbReference>
<dbReference type="Gene3D" id="2.160.10.10">
    <property type="entry name" value="Hexapeptide repeat proteins"/>
    <property type="match status" value="1"/>
</dbReference>
<dbReference type="CDD" id="cd04647">
    <property type="entry name" value="LbH_MAT_like"/>
    <property type="match status" value="1"/>
</dbReference>
<dbReference type="Proteomes" id="UP000283616">
    <property type="component" value="Unassembled WGS sequence"/>
</dbReference>
<evidence type="ECO:0000256" key="2">
    <source>
        <dbReference type="ARBA" id="ARBA00022679"/>
    </source>
</evidence>
<organism evidence="3 4">
    <name type="scientific">Bacteroides thetaiotaomicron</name>
    <dbReference type="NCBI Taxonomy" id="818"/>
    <lineage>
        <taxon>Bacteria</taxon>
        <taxon>Pseudomonadati</taxon>
        <taxon>Bacteroidota</taxon>
        <taxon>Bacteroidia</taxon>
        <taxon>Bacteroidales</taxon>
        <taxon>Bacteroidaceae</taxon>
        <taxon>Bacteroides</taxon>
    </lineage>
</organism>
<dbReference type="Pfam" id="PF14602">
    <property type="entry name" value="Hexapep_2"/>
    <property type="match status" value="1"/>
</dbReference>
<dbReference type="AlphaFoldDB" id="A0A415M3B5"/>
<reference evidence="3 4" key="1">
    <citation type="submission" date="2018-08" db="EMBL/GenBank/DDBJ databases">
        <title>A genome reference for cultivated species of the human gut microbiota.</title>
        <authorList>
            <person name="Zou Y."/>
            <person name="Xue W."/>
            <person name="Luo G."/>
        </authorList>
    </citation>
    <scope>NUCLEOTIDE SEQUENCE [LARGE SCALE GENOMIC DNA]</scope>
    <source>
        <strain evidence="3 4">AF37-12</strain>
    </source>
</reference>
<evidence type="ECO:0000313" key="3">
    <source>
        <dbReference type="EMBL" id="RHL61262.1"/>
    </source>
</evidence>
<dbReference type="GO" id="GO:0005829">
    <property type="term" value="C:cytosol"/>
    <property type="evidence" value="ECO:0007669"/>
    <property type="project" value="TreeGrafter"/>
</dbReference>
<comment type="similarity">
    <text evidence="1">Belongs to the transferase hexapeptide repeat family.</text>
</comment>
<dbReference type="PANTHER" id="PTHR23416:SF23">
    <property type="entry name" value="ACETYLTRANSFERASE C18B11.09C-RELATED"/>
    <property type="match status" value="1"/>
</dbReference>
<comment type="caution">
    <text evidence="3">The sequence shown here is derived from an EMBL/GenBank/DDBJ whole genome shotgun (WGS) entry which is preliminary data.</text>
</comment>
<dbReference type="PANTHER" id="PTHR23416">
    <property type="entry name" value="SIALIC ACID SYNTHASE-RELATED"/>
    <property type="match status" value="1"/>
</dbReference>
<dbReference type="InterPro" id="IPR011004">
    <property type="entry name" value="Trimer_LpxA-like_sf"/>
</dbReference>
<evidence type="ECO:0000313" key="4">
    <source>
        <dbReference type="Proteomes" id="UP000283616"/>
    </source>
</evidence>
<keyword evidence="2 3" id="KW-0808">Transferase</keyword>
<name>A0A415M3B5_BACT4</name>
<evidence type="ECO:0000256" key="1">
    <source>
        <dbReference type="ARBA" id="ARBA00007274"/>
    </source>
</evidence>
<dbReference type="SUPFAM" id="SSF51161">
    <property type="entry name" value="Trimeric LpxA-like enzymes"/>
    <property type="match status" value="1"/>
</dbReference>
<sequence length="189" mass="20734">MLLRTIFLFLNYLKYRLKYKDNIWFRGFAVIYAEKGSSITFSKVGRSNIFSHPFSNMIGLSQRCIIVARMGGKINIGSHVCMSGCTLYSIDSITVGDHTDIGSGCKIIDNDFHPLSYSQRSPVERLDLVKHRPITIGEGCFIGANSIILKGTTLGKNVVVGAGSVVCGSFPNNVIIAGNPARIIKENEQ</sequence>
<keyword evidence="3" id="KW-0012">Acyltransferase</keyword>
<dbReference type="EMBL" id="QROV01000007">
    <property type="protein sequence ID" value="RHL61262.1"/>
    <property type="molecule type" value="Genomic_DNA"/>
</dbReference>
<gene>
    <name evidence="3" type="ORF">DW011_08045</name>
</gene>